<accession>A0A5S4EGK9</accession>
<keyword evidence="2" id="KW-1185">Reference proteome</keyword>
<proteinExistence type="predicted"/>
<evidence type="ECO:0000313" key="2">
    <source>
        <dbReference type="Proteomes" id="UP000306324"/>
    </source>
</evidence>
<evidence type="ECO:0000313" key="1">
    <source>
        <dbReference type="EMBL" id="TMQ74412.1"/>
    </source>
</evidence>
<gene>
    <name evidence="1" type="ORF">ACCUM_1313</name>
</gene>
<dbReference type="EMBL" id="SWAD01000221">
    <property type="protein sequence ID" value="TMQ74412.1"/>
    <property type="molecule type" value="Genomic_DNA"/>
</dbReference>
<name>A0A5S4EGK9_9PROT</name>
<organism evidence="1 2">
    <name type="scientific">Candidatus Accumulibacter phosphatis</name>
    <dbReference type="NCBI Taxonomy" id="327160"/>
    <lineage>
        <taxon>Bacteria</taxon>
        <taxon>Pseudomonadati</taxon>
        <taxon>Pseudomonadota</taxon>
        <taxon>Betaproteobacteria</taxon>
        <taxon>Candidatus Accumulibacter</taxon>
    </lineage>
</organism>
<comment type="caution">
    <text evidence="1">The sequence shown here is derived from an EMBL/GenBank/DDBJ whole genome shotgun (WGS) entry which is preliminary data.</text>
</comment>
<sequence>MVVSLAMGGVSGRRDDDFQVLGRDDQRIGAGDVQLVEQGGDVGFEAGAGGDVQRREGLR</sequence>
<reference evidence="1 2" key="1">
    <citation type="submission" date="2019-04" db="EMBL/GenBank/DDBJ databases">
        <title>A novel phosphate-accumulating bacterium identified in bioreactor for phosphate removal from wastewater.</title>
        <authorList>
            <person name="Kotlyarov R.Y."/>
            <person name="Beletsky A.V."/>
            <person name="Kallistova A.Y."/>
            <person name="Dorofeev A.G."/>
            <person name="Nikolaev Y.Y."/>
            <person name="Pimenov N.V."/>
            <person name="Ravin N.V."/>
            <person name="Mardanov A.V."/>
        </authorList>
    </citation>
    <scope>NUCLEOTIDE SEQUENCE [LARGE SCALE GENOMIC DNA]</scope>
    <source>
        <strain evidence="1 2">Bin19</strain>
    </source>
</reference>
<dbReference type="Proteomes" id="UP000306324">
    <property type="component" value="Unassembled WGS sequence"/>
</dbReference>
<dbReference type="AlphaFoldDB" id="A0A5S4EGK9"/>
<protein>
    <submittedName>
        <fullName evidence="1">Uncharacterized protein</fullName>
    </submittedName>
</protein>